<organism evidence="1 2">
    <name type="scientific">Penicillium patulum</name>
    <name type="common">Penicillium griseofulvum</name>
    <dbReference type="NCBI Taxonomy" id="5078"/>
    <lineage>
        <taxon>Eukaryota</taxon>
        <taxon>Fungi</taxon>
        <taxon>Dikarya</taxon>
        <taxon>Ascomycota</taxon>
        <taxon>Pezizomycotina</taxon>
        <taxon>Eurotiomycetes</taxon>
        <taxon>Eurotiomycetidae</taxon>
        <taxon>Eurotiales</taxon>
        <taxon>Aspergillaceae</taxon>
        <taxon>Penicillium</taxon>
    </lineage>
</organism>
<gene>
    <name evidence="1" type="ORF">PGRI_006210</name>
</gene>
<dbReference type="AlphaFoldDB" id="A0A135LXD1"/>
<comment type="caution">
    <text evidence="1">The sequence shown here is derived from an EMBL/GenBank/DDBJ whole genome shotgun (WGS) entry which is preliminary data.</text>
</comment>
<dbReference type="EMBL" id="LHQR01000014">
    <property type="protein sequence ID" value="KXG53571.1"/>
    <property type="molecule type" value="Genomic_DNA"/>
</dbReference>
<dbReference type="OMA" id="ADKVKWA"/>
<dbReference type="GeneID" id="63703634"/>
<accession>A0A135LXD1</accession>
<dbReference type="Proteomes" id="UP000070168">
    <property type="component" value="Unassembled WGS sequence"/>
</dbReference>
<evidence type="ECO:0000313" key="2">
    <source>
        <dbReference type="Proteomes" id="UP000070168"/>
    </source>
</evidence>
<keyword evidence="2" id="KW-1185">Reference proteome</keyword>
<reference evidence="1 2" key="1">
    <citation type="journal article" date="2016" name="BMC Genomics">
        <title>Genome sequencing and secondary metabolism of the postharvest pathogen Penicillium griseofulvum.</title>
        <authorList>
            <person name="Banani H."/>
            <person name="Marcet-Houben M."/>
            <person name="Ballester A.R."/>
            <person name="Abbruscato P."/>
            <person name="Gonzalez-Candelas L."/>
            <person name="Gabaldon T."/>
            <person name="Spadaro D."/>
        </authorList>
    </citation>
    <scope>NUCLEOTIDE SEQUENCE [LARGE SCALE GENOMIC DNA]</scope>
    <source>
        <strain evidence="1 2">PG3</strain>
    </source>
</reference>
<evidence type="ECO:0000313" key="1">
    <source>
        <dbReference type="EMBL" id="KXG53571.1"/>
    </source>
</evidence>
<dbReference type="OrthoDB" id="4331777at2759"/>
<proteinExistence type="predicted"/>
<sequence>MPSISSRLFRGTRAILEYRKERDILLNNIRRAIVTLRQLPEGNYLIEVTLNIQSLKMQADKMKWASQALATEAADINFVAAKGVDYYATTIPKICDEVGRHTRQMYEIMLDHTHRPVANTELAIAQELEHALANLNFIQIISRPSSPSA</sequence>
<dbReference type="RefSeq" id="XP_040652106.1">
    <property type="nucleotide sequence ID" value="XM_040788334.1"/>
</dbReference>
<name>A0A135LXD1_PENPA</name>
<protein>
    <submittedName>
        <fullName evidence="1">Uncharacterized protein</fullName>
    </submittedName>
</protein>